<evidence type="ECO:0008006" key="4">
    <source>
        <dbReference type="Google" id="ProtNLM"/>
    </source>
</evidence>
<gene>
    <name evidence="2" type="ORF">BT96DRAFT_1021514</name>
</gene>
<dbReference type="AlphaFoldDB" id="A0A6A4HEN1"/>
<name>A0A6A4HEN1_9AGAR</name>
<keyword evidence="3" id="KW-1185">Reference proteome</keyword>
<feature type="signal peptide" evidence="1">
    <location>
        <begin position="1"/>
        <end position="19"/>
    </location>
</feature>
<dbReference type="Proteomes" id="UP000799118">
    <property type="component" value="Unassembled WGS sequence"/>
</dbReference>
<reference evidence="2" key="1">
    <citation type="journal article" date="2019" name="Environ. Microbiol.">
        <title>Fungal ecological strategies reflected in gene transcription - a case study of two litter decomposers.</title>
        <authorList>
            <person name="Barbi F."/>
            <person name="Kohler A."/>
            <person name="Barry K."/>
            <person name="Baskaran P."/>
            <person name="Daum C."/>
            <person name="Fauchery L."/>
            <person name="Ihrmark K."/>
            <person name="Kuo A."/>
            <person name="LaButti K."/>
            <person name="Lipzen A."/>
            <person name="Morin E."/>
            <person name="Grigoriev I.V."/>
            <person name="Henrissat B."/>
            <person name="Lindahl B."/>
            <person name="Martin F."/>
        </authorList>
    </citation>
    <scope>NUCLEOTIDE SEQUENCE</scope>
    <source>
        <strain evidence="2">JB14</strain>
    </source>
</reference>
<accession>A0A6A4HEN1</accession>
<evidence type="ECO:0000256" key="1">
    <source>
        <dbReference type="SAM" id="SignalP"/>
    </source>
</evidence>
<keyword evidence="1" id="KW-0732">Signal</keyword>
<sequence length="107" mass="12051">MALFGIRLVFLLTRVGIRAIRDGYCFMSASTASDIQTRCAIRRCMTPVLDPFAKVNKIILNSRRRTQTTKIPLLVLQYSSRFESEIYAASSQAFSSMGDLTVEHLLT</sequence>
<proteinExistence type="predicted"/>
<organism evidence="2 3">
    <name type="scientific">Gymnopus androsaceus JB14</name>
    <dbReference type="NCBI Taxonomy" id="1447944"/>
    <lineage>
        <taxon>Eukaryota</taxon>
        <taxon>Fungi</taxon>
        <taxon>Dikarya</taxon>
        <taxon>Basidiomycota</taxon>
        <taxon>Agaricomycotina</taxon>
        <taxon>Agaricomycetes</taxon>
        <taxon>Agaricomycetidae</taxon>
        <taxon>Agaricales</taxon>
        <taxon>Marasmiineae</taxon>
        <taxon>Omphalotaceae</taxon>
        <taxon>Gymnopus</taxon>
    </lineage>
</organism>
<dbReference type="EMBL" id="ML769518">
    <property type="protein sequence ID" value="KAE9396153.1"/>
    <property type="molecule type" value="Genomic_DNA"/>
</dbReference>
<evidence type="ECO:0000313" key="2">
    <source>
        <dbReference type="EMBL" id="KAE9396153.1"/>
    </source>
</evidence>
<protein>
    <recommendedName>
        <fullName evidence="4">Secreted protein</fullName>
    </recommendedName>
</protein>
<evidence type="ECO:0000313" key="3">
    <source>
        <dbReference type="Proteomes" id="UP000799118"/>
    </source>
</evidence>
<feature type="chain" id="PRO_5025387894" description="Secreted protein" evidence="1">
    <location>
        <begin position="20"/>
        <end position="107"/>
    </location>
</feature>